<evidence type="ECO:0000256" key="6">
    <source>
        <dbReference type="SAM" id="Phobius"/>
    </source>
</evidence>
<dbReference type="RefSeq" id="WP_204119821.1">
    <property type="nucleotide sequence ID" value="NZ_BOLV01000030.1"/>
</dbReference>
<organism evidence="8 9">
    <name type="scientific">Lacticaseibacillus suilingensis</name>
    <dbReference type="NCBI Taxonomy" id="2799577"/>
    <lineage>
        <taxon>Bacteria</taxon>
        <taxon>Bacillati</taxon>
        <taxon>Bacillota</taxon>
        <taxon>Bacilli</taxon>
        <taxon>Lactobacillales</taxon>
        <taxon>Lactobacillaceae</taxon>
        <taxon>Lacticaseibacillus</taxon>
    </lineage>
</organism>
<keyword evidence="4" id="KW-0572">Peptidoglycan-anchor</keyword>
<sequence length="1360" mass="147552">MEKGETKVHFKLYKAGRQWLVASIAIVGLGIATSPLFIKQSADTQTVYAASQDEQDMGTPGPDEVGLNQQAALDTVEVSSPEGQNVKPSVVSNSAKVTDQQGKTLIDQPQPVTVNDTAVGDSDATAAVDSNDVNSNPTPTTEVPAADATDQSTVVTVEGQRLDDLKNSFTYHTSTPNPAAGIKDDGQVVLTADAGRQSGNLTLNNQIDLAYDFDLTGTITIGTGDGVAIGFHTGNTDEVGRNGGALGFAGLGNAFGWKADTYNNSNGGQNDNDTTVINGQKVPYFGPDPQGYRRFGAFAHTGDNGITIETNGASAQSIDPSFDTIHVHYEAAAQLLTIELSQSSRPGAILKWTENIEHEIPKNRLVSFFIAGSTGDAHSKQGFKLNRFTYNAVGVAHVEYRDEAGALLLKGDDIHGIIGRTVTVLGTPEYQRAIAFLKTPEQGGYVPVNINDQGNVTFQRTHPETLTITMKKQYEATIHFVDDAENTQQADLGAKQITWTDGAPLEHMDDVNRQLTRLMQAGYQLVEDTRPNDGAYAPGANYTLHFIHQTKVIAQPQVTRTITYQGLPADKAIAPVTQTATYEVTKDLVTDAEFDATFTLPEVVTPSVTGYTADASVVSAFTSTTGGQPTDVVVTYTAQPQPITINFVDRDTQTTLKTLVLTRDNGVVSFDQVLGQAPIGYRVDLSTNDWDQATNTYTIGLYNVQALEDNFHQAVDDFTNAIKTAITFKIVDRDSQATLKTFLIPRNENGIVPFDKVMAQIPAGYRLDLTANAWDPGTNTYTLSLYNVQALEDKVKQTVADFTNAIKTAITFKLVDPDTNVTLKTFLIPRNGNGIVPFDKVVAQIPAGYRLDLTANAWDPDTNTYTLGLYNVQALEDKVKQTVADFTNAIKTAITFKLVDRDSQASLKTFLIPRNERGIVPFDKVVAQIPAGYRLDLTTNAWDPDTNTYTLGLYNVQTLEDKVSQAVADFTNAIKTAITFKFVDRDTNTTLKTLLIPRNEAGIVPVDKVLAQIPAGYRMAFTTNDWDQATNTYTISLYNVQTLEDKVNQAVADFTNAIKTAITFKFVDRDTNVTLKTFLIPRNENGIVPFDKVLAQIPAGYRLDLTTNAWNQATNTYTLSLYNVQALEEKLNQTISDFKQAIKTAITFKLVDRDSQATLKTFLIPRNENGIVPFDKVLAQIPAGYRMALAFNAWDQATNTYTIVIYNVKTDGKKANPNKGQPGGAISAVTKTIEVNLIDGTTGAVIQHLSYVIGINSRLPMAKVKATLPTGYRIDQARSWRDPQTGTYNLVLVKVIDSRKLAQSTLNGAVKVTESPALVDTSAALPATGDRDNATASAVGLVAVIGALFGLAGTLARKRE</sequence>
<feature type="region of interest" description="Disordered" evidence="5">
    <location>
        <begin position="126"/>
        <end position="150"/>
    </location>
</feature>
<dbReference type="NCBIfam" id="TIGR01167">
    <property type="entry name" value="LPXTG_anchor"/>
    <property type="match status" value="1"/>
</dbReference>
<evidence type="ECO:0000313" key="9">
    <source>
        <dbReference type="Proteomes" id="UP001597199"/>
    </source>
</evidence>
<feature type="transmembrane region" description="Helical" evidence="6">
    <location>
        <begin position="1336"/>
        <end position="1356"/>
    </location>
</feature>
<evidence type="ECO:0000313" key="8">
    <source>
        <dbReference type="EMBL" id="MFD1397837.1"/>
    </source>
</evidence>
<reference evidence="9" key="1">
    <citation type="journal article" date="2019" name="Int. J. Syst. Evol. Microbiol.">
        <title>The Global Catalogue of Microorganisms (GCM) 10K type strain sequencing project: providing services to taxonomists for standard genome sequencing and annotation.</title>
        <authorList>
            <consortium name="The Broad Institute Genomics Platform"/>
            <consortium name="The Broad Institute Genome Sequencing Center for Infectious Disease"/>
            <person name="Wu L."/>
            <person name="Ma J."/>
        </authorList>
    </citation>
    <scope>NUCLEOTIDE SEQUENCE [LARGE SCALE GENOMIC DNA]</scope>
    <source>
        <strain evidence="9">CCM 9110</strain>
    </source>
</reference>
<evidence type="ECO:0000256" key="4">
    <source>
        <dbReference type="ARBA" id="ARBA00023088"/>
    </source>
</evidence>
<dbReference type="InterPro" id="IPR041495">
    <property type="entry name" value="Mub_B2"/>
</dbReference>
<dbReference type="Pfam" id="PF17966">
    <property type="entry name" value="Muc_B2"/>
    <property type="match status" value="1"/>
</dbReference>
<evidence type="ECO:0000256" key="1">
    <source>
        <dbReference type="ARBA" id="ARBA00022512"/>
    </source>
</evidence>
<evidence type="ECO:0000256" key="2">
    <source>
        <dbReference type="ARBA" id="ARBA00022525"/>
    </source>
</evidence>
<evidence type="ECO:0000259" key="7">
    <source>
        <dbReference type="PROSITE" id="PS50847"/>
    </source>
</evidence>
<dbReference type="Pfam" id="PF19258">
    <property type="entry name" value="KxYKxGKxW_sig"/>
    <property type="match status" value="1"/>
</dbReference>
<protein>
    <submittedName>
        <fullName evidence="8">KxYKxGKxW signal peptide domain-containing protein</fullName>
    </submittedName>
</protein>
<comment type="caution">
    <text evidence="8">The sequence shown here is derived from an EMBL/GenBank/DDBJ whole genome shotgun (WGS) entry which is preliminary data.</text>
</comment>
<keyword evidence="6" id="KW-0472">Membrane</keyword>
<dbReference type="PROSITE" id="PS50847">
    <property type="entry name" value="GRAM_POS_ANCHORING"/>
    <property type="match status" value="1"/>
</dbReference>
<keyword evidence="2" id="KW-0964">Secreted</keyword>
<evidence type="ECO:0000256" key="5">
    <source>
        <dbReference type="SAM" id="MobiDB-lite"/>
    </source>
</evidence>
<dbReference type="NCBIfam" id="TIGR03715">
    <property type="entry name" value="KxYKxGKxW"/>
    <property type="match status" value="1"/>
</dbReference>
<dbReference type="Gene3D" id="2.60.120.200">
    <property type="match status" value="1"/>
</dbReference>
<dbReference type="SUPFAM" id="SSF49899">
    <property type="entry name" value="Concanavalin A-like lectins/glucanases"/>
    <property type="match status" value="1"/>
</dbReference>
<keyword evidence="9" id="KW-1185">Reference proteome</keyword>
<feature type="compositionally biased region" description="Polar residues" evidence="5">
    <location>
        <begin position="131"/>
        <end position="141"/>
    </location>
</feature>
<dbReference type="Pfam" id="PF18483">
    <property type="entry name" value="Lectin_L-type_dom"/>
    <property type="match status" value="1"/>
</dbReference>
<feature type="transmembrane region" description="Helical" evidence="6">
    <location>
        <begin position="20"/>
        <end position="38"/>
    </location>
</feature>
<dbReference type="Gene3D" id="2.60.40.4300">
    <property type="match status" value="1"/>
</dbReference>
<keyword evidence="6" id="KW-1133">Transmembrane helix</keyword>
<keyword evidence="6" id="KW-0812">Transmembrane</keyword>
<feature type="domain" description="Gram-positive cocci surface proteins LPxTG" evidence="7">
    <location>
        <begin position="1325"/>
        <end position="1360"/>
    </location>
</feature>
<accession>A0ABW4BFI0</accession>
<dbReference type="InterPro" id="IPR019931">
    <property type="entry name" value="LPXTG_anchor"/>
</dbReference>
<dbReference type="Proteomes" id="UP001597199">
    <property type="component" value="Unassembled WGS sequence"/>
</dbReference>
<name>A0ABW4BFI0_9LACO</name>
<dbReference type="EMBL" id="JBHTOA010000007">
    <property type="protein sequence ID" value="MFD1397837.1"/>
    <property type="molecule type" value="Genomic_DNA"/>
</dbReference>
<keyword evidence="1" id="KW-0134">Cell wall</keyword>
<dbReference type="InterPro" id="IPR022263">
    <property type="entry name" value="KxYKxGKxW"/>
</dbReference>
<keyword evidence="3" id="KW-0732">Signal</keyword>
<gene>
    <name evidence="8" type="ORF">ACFQ41_00775</name>
</gene>
<dbReference type="InterPro" id="IPR013320">
    <property type="entry name" value="ConA-like_dom_sf"/>
</dbReference>
<evidence type="ECO:0000256" key="3">
    <source>
        <dbReference type="ARBA" id="ARBA00022729"/>
    </source>
</evidence>
<proteinExistence type="predicted"/>